<organism evidence="3 4">
    <name type="scientific">Prevotella lacticifex</name>
    <dbReference type="NCBI Taxonomy" id="2854755"/>
    <lineage>
        <taxon>Bacteria</taxon>
        <taxon>Pseudomonadati</taxon>
        <taxon>Bacteroidota</taxon>
        <taxon>Bacteroidia</taxon>
        <taxon>Bacteroidales</taxon>
        <taxon>Prevotellaceae</taxon>
        <taxon>Prevotella</taxon>
    </lineage>
</organism>
<dbReference type="Proteomes" id="UP000825483">
    <property type="component" value="Unassembled WGS sequence"/>
</dbReference>
<feature type="region of interest" description="Disordered" evidence="1">
    <location>
        <begin position="161"/>
        <end position="203"/>
    </location>
</feature>
<protein>
    <recommendedName>
        <fullName evidence="2">ParB-related ThiF-related cassette protein E domain-containing protein</fullName>
    </recommendedName>
</protein>
<dbReference type="RefSeq" id="WP_223928895.1">
    <property type="nucleotide sequence ID" value="NZ_BPTU01000001.1"/>
</dbReference>
<dbReference type="AlphaFoldDB" id="A0A9R1CAP1"/>
<feature type="compositionally biased region" description="Basic and acidic residues" evidence="1">
    <location>
        <begin position="171"/>
        <end position="194"/>
    </location>
</feature>
<sequence>MELFKKLSEIMGEGCTLTINIAKTENGMTVGVLPGNKLVKDAAKSKIVPLNINGTAEELDEGFIEAILQPVAKTNGMFADIKSFEEAQKAAKEASEMEKKTKEEAKKNSTNFSKWMELADQNLKESKFKDAITCAKNALQYADKVAGGKAKADELIKKATEQGAGGLFGDMDDKSDGKNVKIDAKSPEPAKAETQESDDEDNE</sequence>
<evidence type="ECO:0000313" key="3">
    <source>
        <dbReference type="EMBL" id="GJG59095.1"/>
    </source>
</evidence>
<feature type="domain" description="ParB-related ThiF-related cassette protein E" evidence="2">
    <location>
        <begin position="2"/>
        <end position="161"/>
    </location>
</feature>
<evidence type="ECO:0000256" key="1">
    <source>
        <dbReference type="SAM" id="MobiDB-lite"/>
    </source>
</evidence>
<dbReference type="Pfam" id="PF19556">
    <property type="entry name" value="PRTRC_E"/>
    <property type="match status" value="1"/>
</dbReference>
<evidence type="ECO:0000313" key="4">
    <source>
        <dbReference type="Proteomes" id="UP000825483"/>
    </source>
</evidence>
<accession>A0A9R1CAP1</accession>
<evidence type="ECO:0000259" key="2">
    <source>
        <dbReference type="Pfam" id="PF19556"/>
    </source>
</evidence>
<comment type="caution">
    <text evidence="3">The sequence shown here is derived from an EMBL/GenBank/DDBJ whole genome shotgun (WGS) entry which is preliminary data.</text>
</comment>
<keyword evidence="4" id="KW-1185">Reference proteome</keyword>
<dbReference type="NCBIfam" id="TIGR03741">
    <property type="entry name" value="PRTRC_E"/>
    <property type="match status" value="1"/>
</dbReference>
<proteinExistence type="predicted"/>
<gene>
    <name evidence="3" type="ORF">PRLR5076_19460</name>
</gene>
<reference evidence="3" key="1">
    <citation type="journal article" date="2022" name="Int. J. Syst. Evol. Microbiol.">
        <title>Prevotella lacticifex sp. nov., isolated from the rumen of cows.</title>
        <authorList>
            <person name="Shinkai T."/>
            <person name="Ikeyama N."/>
            <person name="Kumagai M."/>
            <person name="Ohmori H."/>
            <person name="Sakamoto M."/>
            <person name="Ohkuma M."/>
            <person name="Mitsumori M."/>
        </authorList>
    </citation>
    <scope>NUCLEOTIDE SEQUENCE</scope>
    <source>
        <strain evidence="3">R5076</strain>
    </source>
</reference>
<name>A0A9R1CAP1_9BACT</name>
<dbReference type="EMBL" id="BPUB01000002">
    <property type="protein sequence ID" value="GJG59095.1"/>
    <property type="molecule type" value="Genomic_DNA"/>
</dbReference>
<dbReference type="GeneID" id="72466865"/>
<dbReference type="InterPro" id="IPR022273">
    <property type="entry name" value="PRTRC_protein-E"/>
</dbReference>